<name>A0A397PDC5_9SPHN</name>
<evidence type="ECO:0000313" key="3">
    <source>
        <dbReference type="Proteomes" id="UP000266568"/>
    </source>
</evidence>
<dbReference type="RefSeq" id="WP_147373646.1">
    <property type="nucleotide sequence ID" value="NZ_QXDC01000002.1"/>
</dbReference>
<accession>A0A397PDC5</accession>
<protein>
    <recommendedName>
        <fullName evidence="1">DUF7007 domain-containing protein</fullName>
    </recommendedName>
</protein>
<dbReference type="EMBL" id="QXDC01000002">
    <property type="protein sequence ID" value="RIA46403.1"/>
    <property type="molecule type" value="Genomic_DNA"/>
</dbReference>
<dbReference type="InterPro" id="IPR054276">
    <property type="entry name" value="DUF7007"/>
</dbReference>
<sequence length="218" mass="23925">MTHFSRTPKPSHSPWGQIDYADQIVPGVWSVGTPSHGGFLLSPERQTAMPAVARRAGAAYEEDAEWSLVALVFADEFSAISCAERTMADIARDHVRNYYPDEYAHLTGDTPTAETSHVLRRREICSAAIGQFVVTSAFGDWADWVPDGKVGIIAREAIGITREGHYEYGDVERRGLVDAARYDNRAIVSLWDDLNPALCDEGAAGPLFRKTATLTIQG</sequence>
<comment type="caution">
    <text evidence="2">The sequence shown here is derived from an EMBL/GenBank/DDBJ whole genome shotgun (WGS) entry which is preliminary data.</text>
</comment>
<dbReference type="Pfam" id="PF22653">
    <property type="entry name" value="DUF7007"/>
    <property type="match status" value="1"/>
</dbReference>
<dbReference type="Proteomes" id="UP000266568">
    <property type="component" value="Unassembled WGS sequence"/>
</dbReference>
<dbReference type="AlphaFoldDB" id="A0A397PDC5"/>
<feature type="domain" description="DUF7007" evidence="1">
    <location>
        <begin position="9"/>
        <end position="127"/>
    </location>
</feature>
<keyword evidence="3" id="KW-1185">Reference proteome</keyword>
<proteinExistence type="predicted"/>
<evidence type="ECO:0000259" key="1">
    <source>
        <dbReference type="Pfam" id="PF22653"/>
    </source>
</evidence>
<reference evidence="2 3" key="1">
    <citation type="submission" date="2018-08" db="EMBL/GenBank/DDBJ databases">
        <title>Genomic Encyclopedia of Type Strains, Phase IV (KMG-IV): sequencing the most valuable type-strain genomes for metagenomic binning, comparative biology and taxonomic classification.</title>
        <authorList>
            <person name="Goeker M."/>
        </authorList>
    </citation>
    <scope>NUCLEOTIDE SEQUENCE [LARGE SCALE GENOMIC DNA]</scope>
    <source>
        <strain evidence="2 3">DSM 25527</strain>
    </source>
</reference>
<gene>
    <name evidence="2" type="ORF">DFR49_0944</name>
</gene>
<dbReference type="OrthoDB" id="5124200at2"/>
<evidence type="ECO:0000313" key="2">
    <source>
        <dbReference type="EMBL" id="RIA46403.1"/>
    </source>
</evidence>
<organism evidence="2 3">
    <name type="scientific">Hephaestia caeni</name>
    <dbReference type="NCBI Taxonomy" id="645617"/>
    <lineage>
        <taxon>Bacteria</taxon>
        <taxon>Pseudomonadati</taxon>
        <taxon>Pseudomonadota</taxon>
        <taxon>Alphaproteobacteria</taxon>
        <taxon>Sphingomonadales</taxon>
        <taxon>Sphingomonadaceae</taxon>
        <taxon>Hephaestia</taxon>
    </lineage>
</organism>